<proteinExistence type="predicted"/>
<evidence type="ECO:0000313" key="4">
    <source>
        <dbReference type="EMBL" id="EKF75521.1"/>
    </source>
</evidence>
<dbReference type="OrthoDB" id="459223at2"/>
<evidence type="ECO:0000313" key="5">
    <source>
        <dbReference type="Proteomes" id="UP000010164"/>
    </source>
</evidence>
<comment type="caution">
    <text evidence="4">The sequence shown here is derived from an EMBL/GenBank/DDBJ whole genome shotgun (WGS) entry which is preliminary data.</text>
</comment>
<dbReference type="CDD" id="cd00109">
    <property type="entry name" value="Kunitz-type"/>
    <property type="match status" value="1"/>
</dbReference>
<dbReference type="InterPro" id="IPR036880">
    <property type="entry name" value="Kunitz_BPTI_sf"/>
</dbReference>
<dbReference type="PANTHER" id="PTHR10083:SF374">
    <property type="entry name" value="BPTI_KUNITZ INHIBITOR DOMAIN-CONTAINING PROTEIN"/>
    <property type="match status" value="1"/>
</dbReference>
<dbReference type="STRING" id="1177179.A11A3_04154"/>
<evidence type="ECO:0000256" key="1">
    <source>
        <dbReference type="ARBA" id="ARBA00023157"/>
    </source>
</evidence>
<dbReference type="EMBL" id="AMRJ01000003">
    <property type="protein sequence ID" value="EKF75521.1"/>
    <property type="molecule type" value="Genomic_DNA"/>
</dbReference>
<dbReference type="Pfam" id="PF00014">
    <property type="entry name" value="Kunitz_BPTI"/>
    <property type="match status" value="1"/>
</dbReference>
<sequence length="98" mass="10534">MRSSLITAAALALTALLAACQSAPDELPDACYQKPESGMCRAAFQRYYYDEDTGTCKSFIWGGCKGSVPFETLDDCTRSCDALAAPHADESSLRKVAQ</sequence>
<dbReference type="PANTHER" id="PTHR10083">
    <property type="entry name" value="KUNITZ-TYPE PROTEASE INHIBITOR-RELATED"/>
    <property type="match status" value="1"/>
</dbReference>
<dbReference type="InterPro" id="IPR002223">
    <property type="entry name" value="Kunitz_BPTI"/>
</dbReference>
<organism evidence="4 5">
    <name type="scientific">Alcanivorax hongdengensis A-11-3</name>
    <dbReference type="NCBI Taxonomy" id="1177179"/>
    <lineage>
        <taxon>Bacteria</taxon>
        <taxon>Pseudomonadati</taxon>
        <taxon>Pseudomonadota</taxon>
        <taxon>Gammaproteobacteria</taxon>
        <taxon>Oceanospirillales</taxon>
        <taxon>Alcanivoracaceae</taxon>
        <taxon>Alcanivorax</taxon>
    </lineage>
</organism>
<dbReference type="AlphaFoldDB" id="L0WES7"/>
<dbReference type="PROSITE" id="PS51257">
    <property type="entry name" value="PROKAR_LIPOPROTEIN"/>
    <property type="match status" value="1"/>
</dbReference>
<dbReference type="InterPro" id="IPR050098">
    <property type="entry name" value="TFPI/VKTCI-like"/>
</dbReference>
<dbReference type="PROSITE" id="PS50279">
    <property type="entry name" value="BPTI_KUNITZ_2"/>
    <property type="match status" value="1"/>
</dbReference>
<dbReference type="GO" id="GO:0005615">
    <property type="term" value="C:extracellular space"/>
    <property type="evidence" value="ECO:0007669"/>
    <property type="project" value="TreeGrafter"/>
</dbReference>
<accession>L0WES7</accession>
<keyword evidence="2" id="KW-0732">Signal</keyword>
<feature type="signal peptide" evidence="2">
    <location>
        <begin position="1"/>
        <end position="18"/>
    </location>
</feature>
<dbReference type="SMART" id="SM00131">
    <property type="entry name" value="KU"/>
    <property type="match status" value="1"/>
</dbReference>
<name>L0WES7_9GAMM</name>
<evidence type="ECO:0000259" key="3">
    <source>
        <dbReference type="PROSITE" id="PS50279"/>
    </source>
</evidence>
<dbReference type="GO" id="GO:0004867">
    <property type="term" value="F:serine-type endopeptidase inhibitor activity"/>
    <property type="evidence" value="ECO:0007669"/>
    <property type="project" value="InterPro"/>
</dbReference>
<dbReference type="eggNOG" id="ENOG5033D86">
    <property type="taxonomic scope" value="Bacteria"/>
</dbReference>
<evidence type="ECO:0000256" key="2">
    <source>
        <dbReference type="SAM" id="SignalP"/>
    </source>
</evidence>
<dbReference type="RefSeq" id="WP_008928017.1">
    <property type="nucleotide sequence ID" value="NZ_AMRJ01000003.1"/>
</dbReference>
<keyword evidence="5" id="KW-1185">Reference proteome</keyword>
<reference evidence="4 5" key="1">
    <citation type="journal article" date="2012" name="J. Bacteriol.">
        <title>Genome Sequence of the Alkane-Degrading Bacterium Alcanivorax hongdengensis Type Strain A-11-3.</title>
        <authorList>
            <person name="Lai Q."/>
            <person name="Shao Z."/>
        </authorList>
    </citation>
    <scope>NUCLEOTIDE SEQUENCE [LARGE SCALE GENOMIC DNA]</scope>
    <source>
        <strain evidence="4 5">A-11-3</strain>
    </source>
</reference>
<dbReference type="SUPFAM" id="SSF57362">
    <property type="entry name" value="BPTI-like"/>
    <property type="match status" value="1"/>
</dbReference>
<feature type="domain" description="BPTI/Kunitz inhibitor" evidence="3">
    <location>
        <begin position="31"/>
        <end position="80"/>
    </location>
</feature>
<dbReference type="Gene3D" id="4.10.410.10">
    <property type="entry name" value="Pancreatic trypsin inhibitor Kunitz domain"/>
    <property type="match status" value="1"/>
</dbReference>
<keyword evidence="1" id="KW-1015">Disulfide bond</keyword>
<feature type="chain" id="PRO_5003948531" evidence="2">
    <location>
        <begin position="19"/>
        <end position="98"/>
    </location>
</feature>
<protein>
    <submittedName>
        <fullName evidence="4">Proteinase inhibitor I2 Kunitz metazoa</fullName>
    </submittedName>
</protein>
<dbReference type="PATRIC" id="fig|1177179.3.peg.829"/>
<gene>
    <name evidence="4" type="ORF">A11A3_04154</name>
</gene>
<dbReference type="Proteomes" id="UP000010164">
    <property type="component" value="Unassembled WGS sequence"/>
</dbReference>